<reference evidence="3" key="1">
    <citation type="submission" date="2023-06" db="EMBL/GenBank/DDBJ databases">
        <title>Cytophagales bacterium Strain LB-30, isolated from soil.</title>
        <authorList>
            <person name="Liu B."/>
        </authorList>
    </citation>
    <scope>NUCLEOTIDE SEQUENCE</scope>
    <source>
        <strain evidence="3">LB-30</strain>
    </source>
</reference>
<dbReference type="InterPro" id="IPR051122">
    <property type="entry name" value="SDR_DHRS6-like"/>
</dbReference>
<sequence length="232" mass="25028">MVSNNYLIIGGSSGIGYEIAQLLLKENHKVWITGNTSESTPLGAIRLQLDIQNYNPQVFDSLPDTLHGIAYCPGTIQLKPFRALKEEDFKKDMEINVWGAVKTLQDNLKRLKQATSASVVLFSTVAVQTGMSFHSSVAASKGAIEGLTRSLAAELAPSIRVNAVAPSLTDTALASALLSTPEKREASAKRHPLQRVASAEEIAQVAHFLLSEKSNWVTGQIWKADGGMGNLK</sequence>
<evidence type="ECO:0000313" key="3">
    <source>
        <dbReference type="EMBL" id="MDN4165331.1"/>
    </source>
</evidence>
<dbReference type="GO" id="GO:0016491">
    <property type="term" value="F:oxidoreductase activity"/>
    <property type="evidence" value="ECO:0007669"/>
    <property type="project" value="UniProtKB-KW"/>
</dbReference>
<dbReference type="PANTHER" id="PTHR43477:SF1">
    <property type="entry name" value="DIHYDROANTICAPSIN 7-DEHYDROGENASE"/>
    <property type="match status" value="1"/>
</dbReference>
<dbReference type="EMBL" id="JAUHJS010000003">
    <property type="protein sequence ID" value="MDN4165331.1"/>
    <property type="molecule type" value="Genomic_DNA"/>
</dbReference>
<dbReference type="Proteomes" id="UP001168552">
    <property type="component" value="Unassembled WGS sequence"/>
</dbReference>
<evidence type="ECO:0000256" key="1">
    <source>
        <dbReference type="ARBA" id="ARBA00006484"/>
    </source>
</evidence>
<gene>
    <name evidence="3" type="ORF">QWY31_07450</name>
</gene>
<organism evidence="3 4">
    <name type="scientific">Shiella aurantiaca</name>
    <dbReference type="NCBI Taxonomy" id="3058365"/>
    <lineage>
        <taxon>Bacteria</taxon>
        <taxon>Pseudomonadati</taxon>
        <taxon>Bacteroidota</taxon>
        <taxon>Cytophagia</taxon>
        <taxon>Cytophagales</taxon>
        <taxon>Shiellaceae</taxon>
        <taxon>Shiella</taxon>
    </lineage>
</organism>
<keyword evidence="4" id="KW-1185">Reference proteome</keyword>
<dbReference type="InterPro" id="IPR002347">
    <property type="entry name" value="SDR_fam"/>
</dbReference>
<keyword evidence="2 3" id="KW-0560">Oxidoreductase</keyword>
<dbReference type="RefSeq" id="WP_320003856.1">
    <property type="nucleotide sequence ID" value="NZ_JAUHJS010000003.1"/>
</dbReference>
<dbReference type="EC" id="1.-.-.-" evidence="3"/>
<dbReference type="Pfam" id="PF13561">
    <property type="entry name" value="adh_short_C2"/>
    <property type="match status" value="1"/>
</dbReference>
<dbReference type="CDD" id="cd05233">
    <property type="entry name" value="SDR_c"/>
    <property type="match status" value="1"/>
</dbReference>
<dbReference type="InterPro" id="IPR036291">
    <property type="entry name" value="NAD(P)-bd_dom_sf"/>
</dbReference>
<evidence type="ECO:0000256" key="2">
    <source>
        <dbReference type="ARBA" id="ARBA00023002"/>
    </source>
</evidence>
<accession>A0ABT8F4F9</accession>
<comment type="similarity">
    <text evidence="1">Belongs to the short-chain dehydrogenases/reductases (SDR) family.</text>
</comment>
<dbReference type="SUPFAM" id="SSF51735">
    <property type="entry name" value="NAD(P)-binding Rossmann-fold domains"/>
    <property type="match status" value="1"/>
</dbReference>
<dbReference type="Gene3D" id="3.40.50.720">
    <property type="entry name" value="NAD(P)-binding Rossmann-like Domain"/>
    <property type="match status" value="1"/>
</dbReference>
<proteinExistence type="inferred from homology"/>
<protein>
    <submittedName>
        <fullName evidence="3">SDR family oxidoreductase</fullName>
        <ecNumber evidence="3">1.-.-.-</ecNumber>
    </submittedName>
</protein>
<evidence type="ECO:0000313" key="4">
    <source>
        <dbReference type="Proteomes" id="UP001168552"/>
    </source>
</evidence>
<dbReference type="PRINTS" id="PR00081">
    <property type="entry name" value="GDHRDH"/>
</dbReference>
<comment type="caution">
    <text evidence="3">The sequence shown here is derived from an EMBL/GenBank/DDBJ whole genome shotgun (WGS) entry which is preliminary data.</text>
</comment>
<name>A0ABT8F4F9_9BACT</name>
<dbReference type="PANTHER" id="PTHR43477">
    <property type="entry name" value="DIHYDROANTICAPSIN 7-DEHYDROGENASE"/>
    <property type="match status" value="1"/>
</dbReference>